<comment type="caution">
    <text evidence="2">The sequence shown here is derived from an EMBL/GenBank/DDBJ whole genome shotgun (WGS) entry which is preliminary data.</text>
</comment>
<dbReference type="InterPro" id="IPR047124">
    <property type="entry name" value="HI_0220.2"/>
</dbReference>
<dbReference type="CDD" id="cd10033">
    <property type="entry name" value="UDG_like"/>
    <property type="match status" value="1"/>
</dbReference>
<accession>A0ABT9H6W4</accession>
<dbReference type="InterPro" id="IPR005122">
    <property type="entry name" value="Uracil-DNA_glycosylase-like"/>
</dbReference>
<dbReference type="SUPFAM" id="SSF52141">
    <property type="entry name" value="Uracil-DNA glycosylase-like"/>
    <property type="match status" value="1"/>
</dbReference>
<dbReference type="PANTHER" id="PTHR42160:SF1">
    <property type="entry name" value="URACIL-DNA GLYCOSYLASE SUPERFAMILY PROTEIN"/>
    <property type="match status" value="1"/>
</dbReference>
<dbReference type="RefSeq" id="WP_305929211.1">
    <property type="nucleotide sequence ID" value="NZ_JAVAIL010000002.1"/>
</dbReference>
<name>A0ABT9H6W4_9SPHN</name>
<reference evidence="2 3" key="1">
    <citation type="submission" date="2023-08" db="EMBL/GenBank/DDBJ databases">
        <title>genomic of DY56.</title>
        <authorList>
            <person name="Wang Y."/>
        </authorList>
    </citation>
    <scope>NUCLEOTIDE SEQUENCE [LARGE SCALE GENOMIC DNA]</scope>
    <source>
        <strain evidence="2 3">DY56-A-20</strain>
    </source>
</reference>
<dbReference type="InterPro" id="IPR036895">
    <property type="entry name" value="Uracil-DNA_glycosylase-like_sf"/>
</dbReference>
<dbReference type="Proteomes" id="UP001235664">
    <property type="component" value="Unassembled WGS sequence"/>
</dbReference>
<feature type="domain" description="Uracil-DNA glycosylase-like" evidence="1">
    <location>
        <begin position="25"/>
        <end position="183"/>
    </location>
</feature>
<evidence type="ECO:0000313" key="2">
    <source>
        <dbReference type="EMBL" id="MDP4539056.1"/>
    </source>
</evidence>
<evidence type="ECO:0000313" key="3">
    <source>
        <dbReference type="Proteomes" id="UP001235664"/>
    </source>
</evidence>
<sequence>MSEALRREIAGCRLCGQHLPHGVRPVVGFSATARLLIIGQAPGSKVHESGIPWDDASGDRLREWTGLSKDEMYDPARVALVPMGFCYPGKASGGDKPPRRECAAQWHGRVLEVLPAKRLTLLVGMHAQAHYLPEHRKWSMTERVREFRSFLPDAFPLPHPAWRSTIWMRKNPWFETEVLPELRAAVSEPVAGADRGAS</sequence>
<protein>
    <submittedName>
        <fullName evidence="2">Uracil-DNA glycosylase family protein</fullName>
    </submittedName>
</protein>
<dbReference type="SMART" id="SM00987">
    <property type="entry name" value="UreE_C"/>
    <property type="match status" value="1"/>
</dbReference>
<evidence type="ECO:0000259" key="1">
    <source>
        <dbReference type="SMART" id="SM00986"/>
    </source>
</evidence>
<gene>
    <name evidence="2" type="ORF">Q9K01_05400</name>
</gene>
<dbReference type="PANTHER" id="PTHR42160">
    <property type="entry name" value="URACIL-DNA GLYCOSYLASE SUPERFAMILY PROTEIN"/>
    <property type="match status" value="1"/>
</dbReference>
<dbReference type="Pfam" id="PF03167">
    <property type="entry name" value="UDG"/>
    <property type="match status" value="1"/>
</dbReference>
<organism evidence="2 3">
    <name type="scientific">Qipengyuania benthica</name>
    <dbReference type="NCBI Taxonomy" id="3067651"/>
    <lineage>
        <taxon>Bacteria</taxon>
        <taxon>Pseudomonadati</taxon>
        <taxon>Pseudomonadota</taxon>
        <taxon>Alphaproteobacteria</taxon>
        <taxon>Sphingomonadales</taxon>
        <taxon>Erythrobacteraceae</taxon>
        <taxon>Qipengyuania</taxon>
    </lineage>
</organism>
<dbReference type="Gene3D" id="3.40.470.10">
    <property type="entry name" value="Uracil-DNA glycosylase-like domain"/>
    <property type="match status" value="1"/>
</dbReference>
<keyword evidence="3" id="KW-1185">Reference proteome</keyword>
<dbReference type="SMART" id="SM00986">
    <property type="entry name" value="UDG"/>
    <property type="match status" value="1"/>
</dbReference>
<proteinExistence type="predicted"/>
<dbReference type="EMBL" id="JAVAIL010000002">
    <property type="protein sequence ID" value="MDP4539056.1"/>
    <property type="molecule type" value="Genomic_DNA"/>
</dbReference>